<organism evidence="2 3">
    <name type="scientific">Neokomagataea thailandica NBRC 106555</name>
    <dbReference type="NCBI Taxonomy" id="1223520"/>
    <lineage>
        <taxon>Bacteria</taxon>
        <taxon>Pseudomonadati</taxon>
        <taxon>Pseudomonadota</taxon>
        <taxon>Alphaproteobacteria</taxon>
        <taxon>Acetobacterales</taxon>
        <taxon>Acetobacteraceae</taxon>
        <taxon>Neokomagataea</taxon>
    </lineage>
</organism>
<keyword evidence="3" id="KW-1185">Reference proteome</keyword>
<evidence type="ECO:0000256" key="1">
    <source>
        <dbReference type="SAM" id="MobiDB-lite"/>
    </source>
</evidence>
<dbReference type="EMBL" id="BAQC01000013">
    <property type="protein sequence ID" value="GBR51491.1"/>
    <property type="molecule type" value="Genomic_DNA"/>
</dbReference>
<protein>
    <recommendedName>
        <fullName evidence="4">Transposase</fullName>
    </recommendedName>
</protein>
<comment type="caution">
    <text evidence="2">The sequence shown here is derived from an EMBL/GenBank/DDBJ whole genome shotgun (WGS) entry which is preliminary data.</text>
</comment>
<name>A0ABQ0QNG9_9PROT</name>
<evidence type="ECO:0008006" key="4">
    <source>
        <dbReference type="Google" id="ProtNLM"/>
    </source>
</evidence>
<accession>A0ABQ0QNG9</accession>
<dbReference type="Proteomes" id="UP001062632">
    <property type="component" value="Unassembled WGS sequence"/>
</dbReference>
<evidence type="ECO:0000313" key="2">
    <source>
        <dbReference type="EMBL" id="GBR51491.1"/>
    </source>
</evidence>
<feature type="region of interest" description="Disordered" evidence="1">
    <location>
        <begin position="1"/>
        <end position="52"/>
    </location>
</feature>
<sequence>MRDPIAGNVDEPATPHTTQGSAPGLEWLMVSRPSDPIRGKTYRRNKTTCHAA</sequence>
<gene>
    <name evidence="2" type="ORF">AA106555_0566</name>
</gene>
<feature type="compositionally biased region" description="Basic residues" evidence="1">
    <location>
        <begin position="40"/>
        <end position="52"/>
    </location>
</feature>
<reference evidence="2 3" key="1">
    <citation type="submission" date="2013-04" db="EMBL/GenBank/DDBJ databases">
        <title>The genome sequencing project of 58 acetic acid bacteria.</title>
        <authorList>
            <person name="Okamoto-Kainuma A."/>
            <person name="Ishikawa M."/>
            <person name="Umino S."/>
            <person name="Koizumi Y."/>
            <person name="Shiwa Y."/>
            <person name="Yoshikawa H."/>
            <person name="Matsutani M."/>
            <person name="Matsushita K."/>
        </authorList>
    </citation>
    <scope>NUCLEOTIDE SEQUENCE [LARGE SCALE GENOMIC DNA]</scope>
    <source>
        <strain evidence="2 3">NBRC 106555</strain>
    </source>
</reference>
<proteinExistence type="predicted"/>
<evidence type="ECO:0000313" key="3">
    <source>
        <dbReference type="Proteomes" id="UP001062632"/>
    </source>
</evidence>